<comment type="caution">
    <text evidence="1">The sequence shown here is derived from an EMBL/GenBank/DDBJ whole genome shotgun (WGS) entry which is preliminary data.</text>
</comment>
<dbReference type="OrthoDB" id="2014201at2759"/>
<dbReference type="AlphaFoldDB" id="A0A9P7VAL1"/>
<keyword evidence="1" id="KW-0328">Glycosyltransferase</keyword>
<dbReference type="GeneID" id="66118322"/>
<dbReference type="SUPFAM" id="SSF53448">
    <property type="entry name" value="Nucleotide-diphospho-sugar transferases"/>
    <property type="match status" value="1"/>
</dbReference>
<reference evidence="1" key="1">
    <citation type="submission" date="2021-03" db="EMBL/GenBank/DDBJ databases">
        <authorList>
            <person name="Palmer J.M."/>
        </authorList>
    </citation>
    <scope>NUCLEOTIDE SEQUENCE</scope>
    <source>
        <strain evidence="1">ARV_011</strain>
    </source>
</reference>
<sequence>MSTNGSSIRTVPQDLVDQWGSQQYQFKKLAYVLSGVDIESFNLAVVNLMSIQKSSSDGAVSNYVIVVDESLRQKDARQYIQLRKLASDHGIRIKSIMGTSKAEVEFHVFGLTEYDRVVYLDPRSLILPKQKKINANTETLSSYTIDNSNVDELFGIPPAVNFSASVAYRNVQLDHVKTEHYFIQSVEQLPPLVWHREKQHYNNPESLFNTELMVITPSKLFFNALKKQYTRMVHKPWYTLGDHSIEVTSSEVINAVVLKMPLNVIALPHKTYGLLSNEFRSTIHTCYSEDGGDDWDAIEAIETARVVHYADDPIPPPWQQPVLIDSHEPYNSLLLYCFDASFDIDRFTIQYPTPNSRPMLTRDCDSVRIWNWLRTQWTKMATL</sequence>
<gene>
    <name evidence="1" type="primary">GNT1</name>
    <name evidence="1" type="ORF">KQ657_004948</name>
</gene>
<dbReference type="PANTHER" id="PTHR11183">
    <property type="entry name" value="GLYCOGENIN SUBFAMILY MEMBER"/>
    <property type="match status" value="1"/>
</dbReference>
<dbReference type="EMBL" id="JAHMUF010000008">
    <property type="protein sequence ID" value="KAG7194230.1"/>
    <property type="molecule type" value="Genomic_DNA"/>
</dbReference>
<dbReference type="InterPro" id="IPR029044">
    <property type="entry name" value="Nucleotide-diphossugar_trans"/>
</dbReference>
<accession>A0A9P7VAL1</accession>
<keyword evidence="1" id="KW-0808">Transferase</keyword>
<keyword evidence="2" id="KW-1185">Reference proteome</keyword>
<dbReference type="InterPro" id="IPR050587">
    <property type="entry name" value="GNT1/Glycosyltrans_8"/>
</dbReference>
<dbReference type="GO" id="GO:0016757">
    <property type="term" value="F:glycosyltransferase activity"/>
    <property type="evidence" value="ECO:0007669"/>
    <property type="project" value="UniProtKB-KW"/>
</dbReference>
<name>A0A9P7VAL1_9ASCO</name>
<dbReference type="Gene3D" id="3.90.550.10">
    <property type="entry name" value="Spore Coat Polysaccharide Biosynthesis Protein SpsA, Chain A"/>
    <property type="match status" value="1"/>
</dbReference>
<protein>
    <submittedName>
        <fullName evidence="1">N-acetylglucosaminyltransferase</fullName>
    </submittedName>
</protein>
<dbReference type="Proteomes" id="UP000790833">
    <property type="component" value="Unassembled WGS sequence"/>
</dbReference>
<proteinExistence type="predicted"/>
<organism evidence="1 2">
    <name type="scientific">Scheffersomyces spartinae</name>
    <dbReference type="NCBI Taxonomy" id="45513"/>
    <lineage>
        <taxon>Eukaryota</taxon>
        <taxon>Fungi</taxon>
        <taxon>Dikarya</taxon>
        <taxon>Ascomycota</taxon>
        <taxon>Saccharomycotina</taxon>
        <taxon>Pichiomycetes</taxon>
        <taxon>Debaryomycetaceae</taxon>
        <taxon>Scheffersomyces</taxon>
    </lineage>
</organism>
<evidence type="ECO:0000313" key="2">
    <source>
        <dbReference type="Proteomes" id="UP000790833"/>
    </source>
</evidence>
<dbReference type="RefSeq" id="XP_043049777.1">
    <property type="nucleotide sequence ID" value="XM_043195604.1"/>
</dbReference>
<evidence type="ECO:0000313" key="1">
    <source>
        <dbReference type="EMBL" id="KAG7194230.1"/>
    </source>
</evidence>